<evidence type="ECO:0000313" key="1">
    <source>
        <dbReference type="EMBL" id="TMW81574.1"/>
    </source>
</evidence>
<dbReference type="EMBL" id="RXGB01023384">
    <property type="protein sequence ID" value="TMW81574.1"/>
    <property type="molecule type" value="Genomic_DNA"/>
</dbReference>
<gene>
    <name evidence="1" type="ORF">EJD97_008843</name>
</gene>
<proteinExistence type="predicted"/>
<comment type="caution">
    <text evidence="1">The sequence shown here is derived from an EMBL/GenBank/DDBJ whole genome shotgun (WGS) entry which is preliminary data.</text>
</comment>
<protein>
    <submittedName>
        <fullName evidence="1">Uncharacterized protein</fullName>
    </submittedName>
</protein>
<accession>A0A6N2AJE2</accession>
<dbReference type="AlphaFoldDB" id="A0A6N2AJE2"/>
<organism evidence="1">
    <name type="scientific">Solanum chilense</name>
    <name type="common">Tomato</name>
    <name type="synonym">Lycopersicon chilense</name>
    <dbReference type="NCBI Taxonomy" id="4083"/>
    <lineage>
        <taxon>Eukaryota</taxon>
        <taxon>Viridiplantae</taxon>
        <taxon>Streptophyta</taxon>
        <taxon>Embryophyta</taxon>
        <taxon>Tracheophyta</taxon>
        <taxon>Spermatophyta</taxon>
        <taxon>Magnoliopsida</taxon>
        <taxon>eudicotyledons</taxon>
        <taxon>Gunneridae</taxon>
        <taxon>Pentapetalae</taxon>
        <taxon>asterids</taxon>
        <taxon>lamiids</taxon>
        <taxon>Solanales</taxon>
        <taxon>Solanaceae</taxon>
        <taxon>Solanoideae</taxon>
        <taxon>Solaneae</taxon>
        <taxon>Solanum</taxon>
        <taxon>Solanum subgen. Lycopersicon</taxon>
    </lineage>
</organism>
<reference evidence="1" key="1">
    <citation type="submission" date="2019-05" db="EMBL/GenBank/DDBJ databases">
        <title>The de novo reference genome and transcriptome assemblies of the wild tomato species Solanum chilense.</title>
        <authorList>
            <person name="Stam R."/>
            <person name="Nosenko T."/>
            <person name="Hoerger A.C."/>
            <person name="Stephan W."/>
            <person name="Seidel M.A."/>
            <person name="Kuhn J.M.M."/>
            <person name="Haberer G."/>
            <person name="Tellier A."/>
        </authorList>
    </citation>
    <scope>NUCLEOTIDE SEQUENCE</scope>
    <source>
        <tissue evidence="1">Mature leaves</tissue>
    </source>
</reference>
<name>A0A6N2AJE2_SOLCI</name>
<sequence>MNKDNIAPDQFITRYDEAYKSWLKNDIQSISSPVPNSCRNVEDKEAKAVIELREVKWEAQEIHFDEPHLWVEDNLDEMQYRDWEEKGCRSKGYLLMLRYTFQQHKTQESSTEAGPSGSA</sequence>